<evidence type="ECO:0000313" key="3">
    <source>
        <dbReference type="Proteomes" id="UP000237000"/>
    </source>
</evidence>
<keyword evidence="1" id="KW-0472">Membrane</keyword>
<dbReference type="InParanoid" id="A0A2P5FTD5"/>
<organism evidence="2 3">
    <name type="scientific">Trema orientale</name>
    <name type="common">Charcoal tree</name>
    <name type="synonym">Celtis orientalis</name>
    <dbReference type="NCBI Taxonomy" id="63057"/>
    <lineage>
        <taxon>Eukaryota</taxon>
        <taxon>Viridiplantae</taxon>
        <taxon>Streptophyta</taxon>
        <taxon>Embryophyta</taxon>
        <taxon>Tracheophyta</taxon>
        <taxon>Spermatophyta</taxon>
        <taxon>Magnoliopsida</taxon>
        <taxon>eudicotyledons</taxon>
        <taxon>Gunneridae</taxon>
        <taxon>Pentapetalae</taxon>
        <taxon>rosids</taxon>
        <taxon>fabids</taxon>
        <taxon>Rosales</taxon>
        <taxon>Cannabaceae</taxon>
        <taxon>Trema</taxon>
    </lineage>
</organism>
<proteinExistence type="predicted"/>
<comment type="caution">
    <text evidence="2">The sequence shown here is derived from an EMBL/GenBank/DDBJ whole genome shotgun (WGS) entry which is preliminary data.</text>
</comment>
<feature type="transmembrane region" description="Helical" evidence="1">
    <location>
        <begin position="32"/>
        <end position="50"/>
    </location>
</feature>
<keyword evidence="1" id="KW-0812">Transmembrane</keyword>
<gene>
    <name evidence="2" type="ORF">TorRG33x02_032120</name>
</gene>
<name>A0A2P5FTD5_TREOI</name>
<sequence length="128" mass="14935">MNVEAIFRPFGGISHTLDFTLFGIHSTKYEEFLFWTLIICSSTSFVLILPRNMAEAVRYRPWRGRGKGIRLTASLRRSEFSCPGNRRQHVTPLIVAEMRWLRSPTRLTEKKNVTQRLLNILFTNHVIT</sequence>
<dbReference type="EMBL" id="JXTC01000010">
    <property type="protein sequence ID" value="POO01029.1"/>
    <property type="molecule type" value="Genomic_DNA"/>
</dbReference>
<dbReference type="OrthoDB" id="7157195at2759"/>
<evidence type="ECO:0000313" key="2">
    <source>
        <dbReference type="EMBL" id="POO01029.1"/>
    </source>
</evidence>
<reference evidence="3" key="1">
    <citation type="submission" date="2016-06" db="EMBL/GenBank/DDBJ databases">
        <title>Parallel loss of symbiosis genes in relatives of nitrogen-fixing non-legume Parasponia.</title>
        <authorList>
            <person name="Van Velzen R."/>
            <person name="Holmer R."/>
            <person name="Bu F."/>
            <person name="Rutten L."/>
            <person name="Van Zeijl A."/>
            <person name="Liu W."/>
            <person name="Santuari L."/>
            <person name="Cao Q."/>
            <person name="Sharma T."/>
            <person name="Shen D."/>
            <person name="Roswanjaya Y."/>
            <person name="Wardhani T."/>
            <person name="Kalhor M.S."/>
            <person name="Jansen J."/>
            <person name="Van den Hoogen J."/>
            <person name="Gungor B."/>
            <person name="Hartog M."/>
            <person name="Hontelez J."/>
            <person name="Verver J."/>
            <person name="Yang W.-C."/>
            <person name="Schijlen E."/>
            <person name="Repin R."/>
            <person name="Schilthuizen M."/>
            <person name="Schranz E."/>
            <person name="Heidstra R."/>
            <person name="Miyata K."/>
            <person name="Fedorova E."/>
            <person name="Kohlen W."/>
            <person name="Bisseling T."/>
            <person name="Smit S."/>
            <person name="Geurts R."/>
        </authorList>
    </citation>
    <scope>NUCLEOTIDE SEQUENCE [LARGE SCALE GENOMIC DNA]</scope>
    <source>
        <strain evidence="3">cv. RG33-2</strain>
    </source>
</reference>
<accession>A0A2P5FTD5</accession>
<keyword evidence="1" id="KW-1133">Transmembrane helix</keyword>
<keyword evidence="3" id="KW-1185">Reference proteome</keyword>
<dbReference type="AlphaFoldDB" id="A0A2P5FTD5"/>
<protein>
    <submittedName>
        <fullName evidence="2">Uncharacterized protein</fullName>
    </submittedName>
</protein>
<evidence type="ECO:0000256" key="1">
    <source>
        <dbReference type="SAM" id="Phobius"/>
    </source>
</evidence>
<dbReference type="Proteomes" id="UP000237000">
    <property type="component" value="Unassembled WGS sequence"/>
</dbReference>